<keyword evidence="4 7" id="KW-0547">Nucleotide-binding</keyword>
<evidence type="ECO:0000256" key="1">
    <source>
        <dbReference type="ARBA" id="ARBA00006485"/>
    </source>
</evidence>
<dbReference type="InterPro" id="IPR000719">
    <property type="entry name" value="Prot_kinase_dom"/>
</dbReference>
<dbReference type="GO" id="GO:0005524">
    <property type="term" value="F:ATP binding"/>
    <property type="evidence" value="ECO:0007669"/>
    <property type="project" value="UniProtKB-UniRule"/>
</dbReference>
<dbReference type="CDD" id="cd07840">
    <property type="entry name" value="STKc_CDK9_like"/>
    <property type="match status" value="1"/>
</dbReference>
<dbReference type="PANTHER" id="PTHR24056:SF546">
    <property type="entry name" value="CYCLIN-DEPENDENT KINASE 12"/>
    <property type="match status" value="1"/>
</dbReference>
<dbReference type="EMBL" id="FM992690">
    <property type="protein sequence ID" value="CAX42751.1"/>
    <property type="molecule type" value="Genomic_DNA"/>
</dbReference>
<dbReference type="Gene3D" id="1.10.510.10">
    <property type="entry name" value="Transferase(Phosphotransferase) domain 1"/>
    <property type="match status" value="1"/>
</dbReference>
<evidence type="ECO:0000256" key="3">
    <source>
        <dbReference type="ARBA" id="ARBA00022679"/>
    </source>
</evidence>
<evidence type="ECO:0000256" key="8">
    <source>
        <dbReference type="SAM" id="MobiDB-lite"/>
    </source>
</evidence>
<dbReference type="FunFam" id="1.10.510.10:FF:000440">
    <property type="entry name" value="Serine/threonine-protein kinase bur1"/>
    <property type="match status" value="1"/>
</dbReference>
<evidence type="ECO:0000256" key="7">
    <source>
        <dbReference type="PROSITE-ProRule" id="PRU10141"/>
    </source>
</evidence>
<protein>
    <submittedName>
        <fullName evidence="11">Kinase subunit of RNA polymerase II carboxy-terminal domain kinase I, putative</fullName>
    </submittedName>
</protein>
<evidence type="ECO:0000256" key="2">
    <source>
        <dbReference type="ARBA" id="ARBA00022527"/>
    </source>
</evidence>
<dbReference type="InterPro" id="IPR017441">
    <property type="entry name" value="Protein_kinase_ATP_BS"/>
</dbReference>
<dbReference type="HOGENOM" id="CLU_000288_181_1_1"/>
<feature type="compositionally biased region" description="Basic and acidic residues" evidence="8">
    <location>
        <begin position="27"/>
        <end position="36"/>
    </location>
</feature>
<evidence type="ECO:0000259" key="9">
    <source>
        <dbReference type="PROSITE" id="PS50011"/>
    </source>
</evidence>
<name>B9WDJ5_CANDC</name>
<dbReference type="GO" id="GO:0032968">
    <property type="term" value="P:positive regulation of transcription elongation by RNA polymerase II"/>
    <property type="evidence" value="ECO:0007669"/>
    <property type="project" value="TreeGrafter"/>
</dbReference>
<feature type="region of interest" description="Disordered" evidence="8">
    <location>
        <begin position="562"/>
        <end position="605"/>
    </location>
</feature>
<evidence type="ECO:0000256" key="5">
    <source>
        <dbReference type="ARBA" id="ARBA00022777"/>
    </source>
</evidence>
<evidence type="ECO:0000313" key="12">
    <source>
        <dbReference type="Proteomes" id="UP000002605"/>
    </source>
</evidence>
<dbReference type="Gene3D" id="3.30.200.20">
    <property type="entry name" value="Phosphorylase Kinase, domain 1"/>
    <property type="match status" value="1"/>
</dbReference>
<dbReference type="GO" id="GO:0008353">
    <property type="term" value="F:RNA polymerase II CTD heptapeptide repeat kinase activity"/>
    <property type="evidence" value="ECO:0007669"/>
    <property type="project" value="TreeGrafter"/>
</dbReference>
<keyword evidence="12" id="KW-1185">Reference proteome</keyword>
<dbReference type="GO" id="GO:0030332">
    <property type="term" value="F:cyclin binding"/>
    <property type="evidence" value="ECO:0007669"/>
    <property type="project" value="TreeGrafter"/>
</dbReference>
<comment type="similarity">
    <text evidence="1">Belongs to the protein kinase superfamily. CMGC Ser/Thr protein kinase family. CDC2/CDKX subfamily.</text>
</comment>
<evidence type="ECO:0000313" key="11">
    <source>
        <dbReference type="EMBL" id="CAX42751.1"/>
    </source>
</evidence>
<feature type="compositionally biased region" description="Basic and acidic residues" evidence="8">
    <location>
        <begin position="44"/>
        <end position="55"/>
    </location>
</feature>
<feature type="compositionally biased region" description="Gly residues" evidence="8">
    <location>
        <begin position="150"/>
        <end position="162"/>
    </location>
</feature>
<dbReference type="SUPFAM" id="SSF56112">
    <property type="entry name" value="Protein kinase-like (PK-like)"/>
    <property type="match status" value="1"/>
</dbReference>
<evidence type="ECO:0000256" key="6">
    <source>
        <dbReference type="ARBA" id="ARBA00022840"/>
    </source>
</evidence>
<dbReference type="PROSITE" id="PS50011">
    <property type="entry name" value="PROTEIN_KINASE_DOM"/>
    <property type="match status" value="1"/>
</dbReference>
<accession>B9WDJ5</accession>
<feature type="region of interest" description="Disordered" evidence="8">
    <location>
        <begin position="509"/>
        <end position="531"/>
    </location>
</feature>
<evidence type="ECO:0000256" key="4">
    <source>
        <dbReference type="ARBA" id="ARBA00022741"/>
    </source>
</evidence>
<dbReference type="Pfam" id="PF00069">
    <property type="entry name" value="Pkinase"/>
    <property type="match status" value="1"/>
</dbReference>
<dbReference type="KEGG" id="cdu:CD36_82230"/>
<feature type="region of interest" description="Disordered" evidence="8">
    <location>
        <begin position="1"/>
        <end position="168"/>
    </location>
</feature>
<gene>
    <name evidence="10" type="ordered locus">Cd36_82230</name>
    <name evidence="11" type="ORF">CD36_82230</name>
</gene>
<keyword evidence="6 7" id="KW-0067">ATP-binding</keyword>
<dbReference type="GO" id="GO:0008024">
    <property type="term" value="C:cyclin/CDK positive transcription elongation factor complex"/>
    <property type="evidence" value="ECO:0007669"/>
    <property type="project" value="TreeGrafter"/>
</dbReference>
<dbReference type="CGD" id="CAL0000167554">
    <property type="gene designation" value="Cd36_82230"/>
</dbReference>
<evidence type="ECO:0000313" key="10">
    <source>
        <dbReference type="CGD" id="CAL0000167554"/>
    </source>
</evidence>
<feature type="binding site" evidence="7">
    <location>
        <position position="225"/>
    </location>
    <ligand>
        <name>ATP</name>
        <dbReference type="ChEBI" id="CHEBI:30616"/>
    </ligand>
</feature>
<dbReference type="OrthoDB" id="204883at2759"/>
<feature type="compositionally biased region" description="Low complexity" evidence="8">
    <location>
        <begin position="79"/>
        <end position="92"/>
    </location>
</feature>
<keyword evidence="3" id="KW-0808">Transferase</keyword>
<feature type="domain" description="Protein kinase" evidence="9">
    <location>
        <begin position="196"/>
        <end position="483"/>
    </location>
</feature>
<dbReference type="InterPro" id="IPR008271">
    <property type="entry name" value="Ser/Thr_kinase_AS"/>
</dbReference>
<sequence>MSDRYRPRGPKNQQRSGYQSRSSYVPQRRDNRERDSYIPSGPKRLAERDNYRPDNDQYQQQQQQQQQQENRPAQHRESSSNSTYSSSSSSSSFGVVNPPKGPKQSYVSGMKRPLPSGPASFRKRRDFISNTNRIAIPKGPRQGFKEIDGAGNGTGNGNGNGNGNRNRNERQSVIVKQKLSFEQIYCIKTTNTPNIYQRVSQVGEGTYGKVYKAQHKLTGEYVAMKKLRLESEKEGFPITAIREIKLLQSFDHANVVGLLEMMVEYNQIYMVFDYLDHDLTGLLTHPDLQLQECHRKFIFKQLMEGLNYLHKKRIIHRDIKGSNILLDNIGRLKIADFGLARTMKIVNANEKPDYTNRVITIWYRPPELLLGATDYGREVDVWGVGCLLIELYCKMAAFRGMDEVSQLCRIFNIMGTPTLQNWPEIDRLPWFEMLKPKINVKSKFSQKYSESMSPQAFKLAEQLLQLNPKLRPTAEEALNHEYFQQDPKPEPLYFLKDIQGEWHEFETKKRRRAERKRIKEEEDAQLAASKKSAAVADASVASATNSVKEIESVDAITYSEKLANGDDNKKSSEIEIDSKNIDNIGNNSEEQHNKTEEKSIDTKTT</sequence>
<dbReference type="eggNOG" id="KOG0600">
    <property type="taxonomic scope" value="Eukaryota"/>
</dbReference>
<dbReference type="SMART" id="SM00220">
    <property type="entry name" value="S_TKc"/>
    <property type="match status" value="1"/>
</dbReference>
<dbReference type="GeneID" id="8046590"/>
<keyword evidence="2" id="KW-0723">Serine/threonine-protein kinase</keyword>
<feature type="compositionally biased region" description="Low complexity" evidence="8">
    <location>
        <begin position="13"/>
        <end position="24"/>
    </location>
</feature>
<dbReference type="FunFam" id="3.30.200.20:FF:000588">
    <property type="entry name" value="CTD kinase subunit alpha"/>
    <property type="match status" value="1"/>
</dbReference>
<dbReference type="GO" id="GO:0030447">
    <property type="term" value="P:filamentous growth"/>
    <property type="evidence" value="ECO:0007669"/>
    <property type="project" value="UniProtKB-ARBA"/>
</dbReference>
<dbReference type="RefSeq" id="XP_002419162.1">
    <property type="nucleotide sequence ID" value="XM_002419117.1"/>
</dbReference>
<feature type="compositionally biased region" description="Low complexity" evidence="8">
    <location>
        <begin position="57"/>
        <end position="68"/>
    </location>
</feature>
<dbReference type="VEuPathDB" id="FungiDB:CD36_82230"/>
<dbReference type="Proteomes" id="UP000002605">
    <property type="component" value="Chromosome 3"/>
</dbReference>
<feature type="compositionally biased region" description="Basic and acidic residues" evidence="8">
    <location>
        <begin position="563"/>
        <end position="580"/>
    </location>
</feature>
<dbReference type="PROSITE" id="PS00108">
    <property type="entry name" value="PROTEIN_KINASE_ST"/>
    <property type="match status" value="1"/>
</dbReference>
<keyword evidence="5 11" id="KW-0418">Kinase</keyword>
<proteinExistence type="inferred from homology"/>
<dbReference type="AlphaFoldDB" id="B9WDJ5"/>
<dbReference type="PROSITE" id="PS00107">
    <property type="entry name" value="PROTEIN_KINASE_ATP"/>
    <property type="match status" value="1"/>
</dbReference>
<dbReference type="InterPro" id="IPR011009">
    <property type="entry name" value="Kinase-like_dom_sf"/>
</dbReference>
<organism evidence="11 12">
    <name type="scientific">Candida dubliniensis (strain CD36 / ATCC MYA-646 / CBS 7987 / NCPF 3949 / NRRL Y-17841)</name>
    <name type="common">Yeast</name>
    <dbReference type="NCBI Taxonomy" id="573826"/>
    <lineage>
        <taxon>Eukaryota</taxon>
        <taxon>Fungi</taxon>
        <taxon>Dikarya</taxon>
        <taxon>Ascomycota</taxon>
        <taxon>Saccharomycotina</taxon>
        <taxon>Pichiomycetes</taxon>
        <taxon>Debaryomycetaceae</taxon>
        <taxon>Candida/Lodderomyces clade</taxon>
        <taxon>Candida</taxon>
    </lineage>
</organism>
<dbReference type="InterPro" id="IPR050108">
    <property type="entry name" value="CDK"/>
</dbReference>
<reference evidence="11 12" key="1">
    <citation type="journal article" date="2009" name="Genome Res.">
        <title>Comparative genomics of the fungal pathogens Candida dubliniensis and Candida albicans.</title>
        <authorList>
            <person name="Jackson A.P."/>
            <person name="Gamble J.A."/>
            <person name="Yeomans T."/>
            <person name="Moran G.P."/>
            <person name="Saunders D."/>
            <person name="Harris D."/>
            <person name="Aslett M."/>
            <person name="Barrell J.F."/>
            <person name="Butler G."/>
            <person name="Citiulo F."/>
            <person name="Coleman D.C."/>
            <person name="de Groot P.W.J."/>
            <person name="Goodwin T.J."/>
            <person name="Quail M.A."/>
            <person name="McQuillan J."/>
            <person name="Munro C.A."/>
            <person name="Pain A."/>
            <person name="Poulter R.T."/>
            <person name="Rajandream M.A."/>
            <person name="Renauld H."/>
            <person name="Spiering M.J."/>
            <person name="Tivey A."/>
            <person name="Gow N.A.R."/>
            <person name="Barrell B."/>
            <person name="Sullivan D.J."/>
            <person name="Berriman M."/>
        </authorList>
    </citation>
    <scope>NUCLEOTIDE SEQUENCE [LARGE SCALE GENOMIC DNA]</scope>
    <source>
        <strain evidence="12">CD36 / ATCC MYA-646 / CBS 7987 / NCPF 3949 / NRRL Y-17841</strain>
    </source>
</reference>
<dbReference type="PANTHER" id="PTHR24056">
    <property type="entry name" value="CELL DIVISION PROTEIN KINASE"/>
    <property type="match status" value="1"/>
</dbReference>
<feature type="compositionally biased region" description="Basic and acidic residues" evidence="8">
    <location>
        <begin position="589"/>
        <end position="605"/>
    </location>
</feature>